<feature type="DNA-binding region" description="H-T-H motif" evidence="4">
    <location>
        <begin position="38"/>
        <end position="57"/>
    </location>
</feature>
<dbReference type="Pfam" id="PF00440">
    <property type="entry name" value="TetR_N"/>
    <property type="match status" value="1"/>
</dbReference>
<feature type="domain" description="HTH tetR-type" evidence="5">
    <location>
        <begin position="16"/>
        <end position="75"/>
    </location>
</feature>
<dbReference type="SUPFAM" id="SSF46689">
    <property type="entry name" value="Homeodomain-like"/>
    <property type="match status" value="1"/>
</dbReference>
<evidence type="ECO:0000256" key="2">
    <source>
        <dbReference type="ARBA" id="ARBA00023125"/>
    </source>
</evidence>
<name>A0A7K3LPI3_9ACTN</name>
<reference evidence="6 7" key="1">
    <citation type="submission" date="2020-01" db="EMBL/GenBank/DDBJ databases">
        <title>Investigation of new actinobacteria for the biodesulphurisation of diesel fuel.</title>
        <authorList>
            <person name="Athi Narayanan S.M."/>
        </authorList>
    </citation>
    <scope>NUCLEOTIDE SEQUENCE [LARGE SCALE GENOMIC DNA]</scope>
    <source>
        <strain evidence="6 7">213E</strain>
    </source>
</reference>
<dbReference type="RefSeq" id="WP_053777081.1">
    <property type="nucleotide sequence ID" value="NZ_JAADZU010000029.1"/>
</dbReference>
<keyword evidence="3" id="KW-0804">Transcription</keyword>
<evidence type="ECO:0000256" key="3">
    <source>
        <dbReference type="ARBA" id="ARBA00023163"/>
    </source>
</evidence>
<proteinExistence type="predicted"/>
<keyword evidence="2 4" id="KW-0238">DNA-binding</keyword>
<dbReference type="PROSITE" id="PS50977">
    <property type="entry name" value="HTH_TETR_2"/>
    <property type="match status" value="1"/>
</dbReference>
<dbReference type="PANTHER" id="PTHR30055">
    <property type="entry name" value="HTH-TYPE TRANSCRIPTIONAL REGULATOR RUTR"/>
    <property type="match status" value="1"/>
</dbReference>
<evidence type="ECO:0000259" key="5">
    <source>
        <dbReference type="PROSITE" id="PS50977"/>
    </source>
</evidence>
<gene>
    <name evidence="6" type="ORF">GYA93_10850</name>
</gene>
<evidence type="ECO:0000256" key="4">
    <source>
        <dbReference type="PROSITE-ProRule" id="PRU00335"/>
    </source>
</evidence>
<dbReference type="InterPro" id="IPR050109">
    <property type="entry name" value="HTH-type_TetR-like_transc_reg"/>
</dbReference>
<dbReference type="AlphaFoldDB" id="A0A7K3LPI3"/>
<comment type="caution">
    <text evidence="6">The sequence shown here is derived from an EMBL/GenBank/DDBJ whole genome shotgun (WGS) entry which is preliminary data.</text>
</comment>
<dbReference type="InterPro" id="IPR009057">
    <property type="entry name" value="Homeodomain-like_sf"/>
</dbReference>
<dbReference type="PANTHER" id="PTHR30055:SF234">
    <property type="entry name" value="HTH-TYPE TRANSCRIPTIONAL REGULATOR BETI"/>
    <property type="match status" value="1"/>
</dbReference>
<evidence type="ECO:0000256" key="1">
    <source>
        <dbReference type="ARBA" id="ARBA00023015"/>
    </source>
</evidence>
<organism evidence="6 7">
    <name type="scientific">Gordonia desulfuricans</name>
    <dbReference type="NCBI Taxonomy" id="89051"/>
    <lineage>
        <taxon>Bacteria</taxon>
        <taxon>Bacillati</taxon>
        <taxon>Actinomycetota</taxon>
        <taxon>Actinomycetes</taxon>
        <taxon>Mycobacteriales</taxon>
        <taxon>Gordoniaceae</taxon>
        <taxon>Gordonia</taxon>
    </lineage>
</organism>
<dbReference type="GO" id="GO:0000976">
    <property type="term" value="F:transcription cis-regulatory region binding"/>
    <property type="evidence" value="ECO:0007669"/>
    <property type="project" value="TreeGrafter"/>
</dbReference>
<evidence type="ECO:0000313" key="6">
    <source>
        <dbReference type="EMBL" id="NDK90076.1"/>
    </source>
</evidence>
<dbReference type="Gene3D" id="1.10.357.10">
    <property type="entry name" value="Tetracycline Repressor, domain 2"/>
    <property type="match status" value="1"/>
</dbReference>
<accession>A0A7K3LPI3</accession>
<evidence type="ECO:0000313" key="7">
    <source>
        <dbReference type="Proteomes" id="UP000466307"/>
    </source>
</evidence>
<dbReference type="EMBL" id="JAADZU010000029">
    <property type="protein sequence ID" value="NDK90076.1"/>
    <property type="molecule type" value="Genomic_DNA"/>
</dbReference>
<keyword evidence="1" id="KW-0805">Transcription regulation</keyword>
<sequence length="193" mass="21048">MTQDTSKVNRGPAAGAENRARLLAAARIVFAERGYAAPLSAVAKEAGVGQAVLYRHFPTKLDLAYAVFNEHWDDYERIAANPGPDAFPQMWSLIIEHTINNVAFIEMVAESQRNKTGTNTWKRLRDVLEGALKVSQAAGTVDPGLTVRDVMLAHRMVYGIVATAVDHSRLRADVIRALAVAGLMPDLEPNKAD</sequence>
<dbReference type="Proteomes" id="UP000466307">
    <property type="component" value="Unassembled WGS sequence"/>
</dbReference>
<dbReference type="GO" id="GO:0003700">
    <property type="term" value="F:DNA-binding transcription factor activity"/>
    <property type="evidence" value="ECO:0007669"/>
    <property type="project" value="TreeGrafter"/>
</dbReference>
<dbReference type="PRINTS" id="PR00455">
    <property type="entry name" value="HTHTETR"/>
</dbReference>
<protein>
    <submittedName>
        <fullName evidence="6">TetR/AcrR family transcriptional regulator</fullName>
    </submittedName>
</protein>
<keyword evidence="7" id="KW-1185">Reference proteome</keyword>
<dbReference type="InterPro" id="IPR001647">
    <property type="entry name" value="HTH_TetR"/>
</dbReference>